<dbReference type="GO" id="GO:0050897">
    <property type="term" value="F:cobalt ion binding"/>
    <property type="evidence" value="ECO:0007669"/>
    <property type="project" value="TreeGrafter"/>
</dbReference>
<evidence type="ECO:0000256" key="2">
    <source>
        <dbReference type="ARBA" id="ARBA00009765"/>
    </source>
</evidence>
<comment type="similarity">
    <text evidence="2 8">Belongs to the CorA metal ion transporter (MIT) (TC 1.A.35) family.</text>
</comment>
<sequence>MRLTRLIQSATSNIPKVRRIVGAPPGTMVYTGERVMDEVHVHLTHYNAGTFETSTTLDAIPSESVGEGTVAWYDMRGLHNTELVESLGSKYGMHPLALEDVVDIQQRPKMEGYDEGVLLQLKAFSYFRDKRELHVEQVSVYLAKNTVITFQEDGGDLFASVRKRLKNASGRIRSRPADYLAYALVDNIIDNYFVALDQIEESLDELEASIMQEPKMETKALIHNLKLALLTMRKSSSPLREMIGRFGDSEHQLIGEDTQLFVRDLKDHVIQVTDLVETYRDVTNGLYDLYVSEISFRMNSVMQTLTIVSTIFIPLSFLAGVYGMNFEYIPELRQPNGYFMLWGVMLTIIGLMLWWFRRKRWL</sequence>
<reference evidence="10" key="1">
    <citation type="submission" date="2016-10" db="EMBL/GenBank/DDBJ databases">
        <authorList>
            <person name="Varghese N."/>
            <person name="Submissions S."/>
        </authorList>
    </citation>
    <scope>NUCLEOTIDE SEQUENCE [LARGE SCALE GENOMIC DNA]</scope>
    <source>
        <strain evidence="10">DSM 24740</strain>
    </source>
</reference>
<keyword evidence="8" id="KW-0460">Magnesium</keyword>
<keyword evidence="10" id="KW-1185">Reference proteome</keyword>
<evidence type="ECO:0000256" key="1">
    <source>
        <dbReference type="ARBA" id="ARBA00004651"/>
    </source>
</evidence>
<evidence type="ECO:0000256" key="3">
    <source>
        <dbReference type="ARBA" id="ARBA00022448"/>
    </source>
</evidence>
<dbReference type="InterPro" id="IPR004488">
    <property type="entry name" value="Mg/Co-transport_prot_CorA"/>
</dbReference>
<comment type="subcellular location">
    <subcellularLocation>
        <location evidence="1">Cell membrane</location>
        <topology evidence="1">Multi-pass membrane protein</topology>
    </subcellularLocation>
    <subcellularLocation>
        <location evidence="8">Membrane</location>
        <topology evidence="8">Multi-pass membrane protein</topology>
    </subcellularLocation>
</comment>
<dbReference type="GO" id="GO:0015095">
    <property type="term" value="F:magnesium ion transmembrane transporter activity"/>
    <property type="evidence" value="ECO:0007669"/>
    <property type="project" value="UniProtKB-UniRule"/>
</dbReference>
<gene>
    <name evidence="8" type="primary">corA</name>
    <name evidence="9" type="ORF">SAMN05444359_11794</name>
</gene>
<keyword evidence="5 8" id="KW-0812">Transmembrane</keyword>
<name>A0A1H9JIY6_9BACT</name>
<evidence type="ECO:0000256" key="5">
    <source>
        <dbReference type="ARBA" id="ARBA00022692"/>
    </source>
</evidence>
<feature type="transmembrane region" description="Helical" evidence="8">
    <location>
        <begin position="305"/>
        <end position="325"/>
    </location>
</feature>
<comment type="function">
    <text evidence="8">Mediates influx of magnesium ions.</text>
</comment>
<dbReference type="Proteomes" id="UP000199021">
    <property type="component" value="Unassembled WGS sequence"/>
</dbReference>
<dbReference type="NCBIfam" id="TIGR00383">
    <property type="entry name" value="corA"/>
    <property type="match status" value="1"/>
</dbReference>
<dbReference type="InParanoid" id="A0A1H9JIY6"/>
<dbReference type="STRING" id="478744.SAMN05444359_11794"/>
<dbReference type="GO" id="GO:0000287">
    <property type="term" value="F:magnesium ion binding"/>
    <property type="evidence" value="ECO:0007669"/>
    <property type="project" value="TreeGrafter"/>
</dbReference>
<keyword evidence="4 8" id="KW-1003">Cell membrane</keyword>
<keyword evidence="6 8" id="KW-1133">Transmembrane helix</keyword>
<dbReference type="SUPFAM" id="SSF143865">
    <property type="entry name" value="CorA soluble domain-like"/>
    <property type="match status" value="1"/>
</dbReference>
<dbReference type="AlphaFoldDB" id="A0A1H9JIY6"/>
<dbReference type="FunCoup" id="A0A1H9JIY6">
    <property type="interactions" value="251"/>
</dbReference>
<dbReference type="InterPro" id="IPR002523">
    <property type="entry name" value="MgTranspt_CorA/ZnTranspt_ZntB"/>
</dbReference>
<dbReference type="InterPro" id="IPR045863">
    <property type="entry name" value="CorA_TM1_TM2"/>
</dbReference>
<evidence type="ECO:0000256" key="4">
    <source>
        <dbReference type="ARBA" id="ARBA00022475"/>
    </source>
</evidence>
<dbReference type="Pfam" id="PF01544">
    <property type="entry name" value="CorA"/>
    <property type="match status" value="1"/>
</dbReference>
<dbReference type="GO" id="GO:0015087">
    <property type="term" value="F:cobalt ion transmembrane transporter activity"/>
    <property type="evidence" value="ECO:0007669"/>
    <property type="project" value="UniProtKB-UniRule"/>
</dbReference>
<dbReference type="EMBL" id="FOFB01000017">
    <property type="protein sequence ID" value="SEQ86780.1"/>
    <property type="molecule type" value="Genomic_DNA"/>
</dbReference>
<keyword evidence="8" id="KW-0406">Ion transport</keyword>
<evidence type="ECO:0000256" key="8">
    <source>
        <dbReference type="RuleBase" id="RU362010"/>
    </source>
</evidence>
<dbReference type="SUPFAM" id="SSF144083">
    <property type="entry name" value="Magnesium transport protein CorA, transmembrane region"/>
    <property type="match status" value="1"/>
</dbReference>
<dbReference type="OrthoDB" id="9803416at2"/>
<dbReference type="PANTHER" id="PTHR46494">
    <property type="entry name" value="CORA FAMILY METAL ION TRANSPORTER (EUROFUNG)"/>
    <property type="match status" value="1"/>
</dbReference>
<dbReference type="GO" id="GO:0005886">
    <property type="term" value="C:plasma membrane"/>
    <property type="evidence" value="ECO:0007669"/>
    <property type="project" value="UniProtKB-SubCell"/>
</dbReference>
<dbReference type="FunFam" id="1.20.58.340:FF:000012">
    <property type="entry name" value="Magnesium transport protein CorA"/>
    <property type="match status" value="1"/>
</dbReference>
<dbReference type="InterPro" id="IPR045861">
    <property type="entry name" value="CorA_cytoplasmic_dom"/>
</dbReference>
<dbReference type="Gene3D" id="1.20.58.340">
    <property type="entry name" value="Magnesium transport protein CorA, transmembrane region"/>
    <property type="match status" value="2"/>
</dbReference>
<protein>
    <recommendedName>
        <fullName evidence="8">Magnesium transport protein CorA</fullName>
    </recommendedName>
</protein>
<dbReference type="Gene3D" id="3.30.460.20">
    <property type="entry name" value="CorA soluble domain-like"/>
    <property type="match status" value="1"/>
</dbReference>
<evidence type="ECO:0000256" key="7">
    <source>
        <dbReference type="ARBA" id="ARBA00023136"/>
    </source>
</evidence>
<accession>A0A1H9JIY6</accession>
<organism evidence="9 10">
    <name type="scientific">Neolewinella agarilytica</name>
    <dbReference type="NCBI Taxonomy" id="478744"/>
    <lineage>
        <taxon>Bacteria</taxon>
        <taxon>Pseudomonadati</taxon>
        <taxon>Bacteroidota</taxon>
        <taxon>Saprospiria</taxon>
        <taxon>Saprospirales</taxon>
        <taxon>Lewinellaceae</taxon>
        <taxon>Neolewinella</taxon>
    </lineage>
</organism>
<evidence type="ECO:0000313" key="9">
    <source>
        <dbReference type="EMBL" id="SEQ86780.1"/>
    </source>
</evidence>
<proteinExistence type="inferred from homology"/>
<dbReference type="CDD" id="cd12828">
    <property type="entry name" value="TmCorA-like_1"/>
    <property type="match status" value="1"/>
</dbReference>
<keyword evidence="3 8" id="KW-0813">Transport</keyword>
<feature type="transmembrane region" description="Helical" evidence="8">
    <location>
        <begin position="337"/>
        <end position="356"/>
    </location>
</feature>
<dbReference type="PANTHER" id="PTHR46494:SF1">
    <property type="entry name" value="CORA FAMILY METAL ION TRANSPORTER (EUROFUNG)"/>
    <property type="match status" value="1"/>
</dbReference>
<evidence type="ECO:0000313" key="10">
    <source>
        <dbReference type="Proteomes" id="UP000199021"/>
    </source>
</evidence>
<dbReference type="RefSeq" id="WP_090170143.1">
    <property type="nucleotide sequence ID" value="NZ_FOFB01000017.1"/>
</dbReference>
<keyword evidence="7 8" id="KW-0472">Membrane</keyword>
<evidence type="ECO:0000256" key="6">
    <source>
        <dbReference type="ARBA" id="ARBA00022989"/>
    </source>
</evidence>